<evidence type="ECO:0000313" key="1">
    <source>
        <dbReference type="EMBL" id="WGK81385.1"/>
    </source>
</evidence>
<dbReference type="RefSeq" id="WP_301064598.1">
    <property type="nucleotide sequence ID" value="NZ_CP118709.1"/>
</dbReference>
<protein>
    <recommendedName>
        <fullName evidence="3">Glutamate racemase</fullName>
    </recommendedName>
</protein>
<gene>
    <name evidence="1" type="ORF">PYE51_12215</name>
</gene>
<name>A0AAX3U1L8_9VIBR</name>
<dbReference type="EMBL" id="CP118709">
    <property type="protein sequence ID" value="WGK81385.1"/>
    <property type="molecule type" value="Genomic_DNA"/>
</dbReference>
<sequence length="214" mass="23734">MRTLFLHTLNSNQALFTPLTNEHLPSVEAKHIVKEEFLQQVVRNGQTSTIRNTIHKYLITQLDGGFDIIICTCSTSGPIIEAFSHERVLRVDVPLAITASQYHNLLAAAPLESTIASTKALLQRHMPNSLLGLVLIDDAWEHFANGDTPFFNQTLALELEFALSQNNYDAVVLAQASMPSVIQEYGFSLPLLNSPDTCIEYLKELIQKLSLSGS</sequence>
<evidence type="ECO:0000313" key="2">
    <source>
        <dbReference type="Proteomes" id="UP001239257"/>
    </source>
</evidence>
<evidence type="ECO:0008006" key="3">
    <source>
        <dbReference type="Google" id="ProtNLM"/>
    </source>
</evidence>
<dbReference type="Proteomes" id="UP001239257">
    <property type="component" value="Chromosome 1"/>
</dbReference>
<organism evidence="1 2">
    <name type="scientific">Vibrio aestuarianus</name>
    <dbReference type="NCBI Taxonomy" id="28171"/>
    <lineage>
        <taxon>Bacteria</taxon>
        <taxon>Pseudomonadati</taxon>
        <taxon>Pseudomonadota</taxon>
        <taxon>Gammaproteobacteria</taxon>
        <taxon>Vibrionales</taxon>
        <taxon>Vibrionaceae</taxon>
        <taxon>Vibrio</taxon>
    </lineage>
</organism>
<reference evidence="1" key="1">
    <citation type="submission" date="2022-02" db="EMBL/GenBank/DDBJ databases">
        <title>Emergence and expansion in Europe of a Vibrio aestuarianus clonal complex pathogenic for oysters.</title>
        <authorList>
            <person name="Mesnil A."/>
            <person name="Travers M.-A."/>
        </authorList>
    </citation>
    <scope>NUCLEOTIDE SEQUENCE</scope>
    <source>
        <strain evidence="1">U29</strain>
    </source>
</reference>
<proteinExistence type="predicted"/>
<dbReference type="AlphaFoldDB" id="A0AAX3U1L8"/>
<accession>A0AAX3U1L8</accession>